<feature type="compositionally biased region" description="Polar residues" evidence="1">
    <location>
        <begin position="431"/>
        <end position="446"/>
    </location>
</feature>
<gene>
    <name evidence="2" type="ORF">PR048_016653</name>
</gene>
<accession>A0ABQ9H7A7</accession>
<proteinExistence type="predicted"/>
<organism evidence="2 3">
    <name type="scientific">Dryococelus australis</name>
    <dbReference type="NCBI Taxonomy" id="614101"/>
    <lineage>
        <taxon>Eukaryota</taxon>
        <taxon>Metazoa</taxon>
        <taxon>Ecdysozoa</taxon>
        <taxon>Arthropoda</taxon>
        <taxon>Hexapoda</taxon>
        <taxon>Insecta</taxon>
        <taxon>Pterygota</taxon>
        <taxon>Neoptera</taxon>
        <taxon>Polyneoptera</taxon>
        <taxon>Phasmatodea</taxon>
        <taxon>Verophasmatodea</taxon>
        <taxon>Anareolatae</taxon>
        <taxon>Phasmatidae</taxon>
        <taxon>Eurycanthinae</taxon>
        <taxon>Dryococelus</taxon>
    </lineage>
</organism>
<feature type="region of interest" description="Disordered" evidence="1">
    <location>
        <begin position="107"/>
        <end position="150"/>
    </location>
</feature>
<evidence type="ECO:0000256" key="1">
    <source>
        <dbReference type="SAM" id="MobiDB-lite"/>
    </source>
</evidence>
<evidence type="ECO:0000313" key="2">
    <source>
        <dbReference type="EMBL" id="KAJ8880187.1"/>
    </source>
</evidence>
<name>A0ABQ9H7A7_9NEOP</name>
<protein>
    <submittedName>
        <fullName evidence="2">Uncharacterized protein</fullName>
    </submittedName>
</protein>
<keyword evidence="3" id="KW-1185">Reference proteome</keyword>
<sequence>MQIPSVQRPGSTFAALQSSCSGRQRSRIGAGIRAKGAGLNGDVFTHVWLRRTHTAELLRLPYDGCTGGVLHILLVAHTRRLAGDQTLLLSTPYYSCTYCTFVGFSSRGRTPARSRRDQSFQGYPGSDKTRQRARPSGGGEGKDGSPPQSLASHNGGFGACVGACRQPGLRYKGSRGVVGCDDVRGRGSALSRRAGVRCPSSCEQIARLFYPSSAPLAGDVGKLDEDVDRKSRSSINGGAVASALSSHLGDPGSSPGGFASGFSHVGIVLDDAACRRVFSGFFSFPRPCIPVPLHPRVSFHVTFRDNMHLLVPAGKPVRNPGLKDGLFIRVVGVASSCGRQAAVSIVPLLCCALYPRLLFLVLIQGRLPLSPLWLRTRVVRRLCQPRRHFSQDSPGSSARVVSYRKIWAALNSWRRNKGVGNREIPEKTRRPTASSSTIPTCESPVTRSGIEPSLPWWETSVLIAQPPRPPKLKSSASWILNCVFIGCCPAPGSYGIRKVLPCKSAIGSEACRAGLINCDPIAKCYVLHLAPDASSHYAWSDSGGEVTHLGPPSQTRACCLVASPAPLLSPFSQAAGELLTAAIRDWRHSPSSACWRSRQFDGYSATRGEHAGNPRCSSWRNKGEAQIRARLPCFSAAPASGKEWLEKRQPCSAAVESALRPCPNSDHSSPIRKLRCSPFLSSRARRHNPAWMWYLLVDKRIPSCRDMSLDGAQRRLYSACMQPVARCDDPPCWWSVVSLLHGSCGIEQCA</sequence>
<dbReference type="Proteomes" id="UP001159363">
    <property type="component" value="Chromosome 5"/>
</dbReference>
<reference evidence="2 3" key="1">
    <citation type="submission" date="2023-02" db="EMBL/GenBank/DDBJ databases">
        <title>LHISI_Scaffold_Assembly.</title>
        <authorList>
            <person name="Stuart O.P."/>
            <person name="Cleave R."/>
            <person name="Magrath M.J.L."/>
            <person name="Mikheyev A.S."/>
        </authorList>
    </citation>
    <scope>NUCLEOTIDE SEQUENCE [LARGE SCALE GENOMIC DNA]</scope>
    <source>
        <strain evidence="2">Daus_M_001</strain>
        <tissue evidence="2">Leg muscle</tissue>
    </source>
</reference>
<comment type="caution">
    <text evidence="2">The sequence shown here is derived from an EMBL/GenBank/DDBJ whole genome shotgun (WGS) entry which is preliminary data.</text>
</comment>
<feature type="region of interest" description="Disordered" evidence="1">
    <location>
        <begin position="420"/>
        <end position="447"/>
    </location>
</feature>
<dbReference type="EMBL" id="JARBHB010000006">
    <property type="protein sequence ID" value="KAJ8880187.1"/>
    <property type="molecule type" value="Genomic_DNA"/>
</dbReference>
<evidence type="ECO:0000313" key="3">
    <source>
        <dbReference type="Proteomes" id="UP001159363"/>
    </source>
</evidence>